<dbReference type="PROSITE" id="PS51471">
    <property type="entry name" value="FE2OG_OXY"/>
    <property type="match status" value="1"/>
</dbReference>
<dbReference type="OrthoDB" id="288590at2759"/>
<dbReference type="InterPro" id="IPR005123">
    <property type="entry name" value="Oxoglu/Fe-dep_dioxygenase_dom"/>
</dbReference>
<feature type="domain" description="Fe2OG dioxygenase" evidence="3">
    <location>
        <begin position="135"/>
        <end position="245"/>
    </location>
</feature>
<keyword evidence="5" id="KW-1185">Reference proteome</keyword>
<keyword evidence="2" id="KW-0560">Oxidoreductase</keyword>
<comment type="similarity">
    <text evidence="1 2">Belongs to the iron/ascorbate-dependent oxidoreductase family.</text>
</comment>
<evidence type="ECO:0000256" key="2">
    <source>
        <dbReference type="RuleBase" id="RU003682"/>
    </source>
</evidence>
<keyword evidence="2" id="KW-0479">Metal-binding</keyword>
<dbReference type="GO" id="GO:0016491">
    <property type="term" value="F:oxidoreductase activity"/>
    <property type="evidence" value="ECO:0007669"/>
    <property type="project" value="UniProtKB-KW"/>
</dbReference>
<organism evidence="4 5">
    <name type="scientific">Venturia effusa</name>
    <dbReference type="NCBI Taxonomy" id="50376"/>
    <lineage>
        <taxon>Eukaryota</taxon>
        <taxon>Fungi</taxon>
        <taxon>Dikarya</taxon>
        <taxon>Ascomycota</taxon>
        <taxon>Pezizomycotina</taxon>
        <taxon>Dothideomycetes</taxon>
        <taxon>Pleosporomycetidae</taxon>
        <taxon>Venturiales</taxon>
        <taxon>Venturiaceae</taxon>
        <taxon>Venturia</taxon>
    </lineage>
</organism>
<dbReference type="AlphaFoldDB" id="A0A517LND1"/>
<name>A0A517LND1_9PEZI</name>
<dbReference type="InterPro" id="IPR027443">
    <property type="entry name" value="IPNS-like_sf"/>
</dbReference>
<dbReference type="InterPro" id="IPR044861">
    <property type="entry name" value="IPNS-like_FE2OG_OXY"/>
</dbReference>
<dbReference type="STRING" id="50376.A0A517LND1"/>
<keyword evidence="2" id="KW-0408">Iron</keyword>
<accession>A0A517LND1</accession>
<dbReference type="Pfam" id="PF03171">
    <property type="entry name" value="2OG-FeII_Oxy"/>
    <property type="match status" value="1"/>
</dbReference>
<evidence type="ECO:0000313" key="4">
    <source>
        <dbReference type="EMBL" id="QDS77150.1"/>
    </source>
</evidence>
<gene>
    <name evidence="4" type="ORF">FKW77_001377</name>
</gene>
<evidence type="ECO:0000256" key="1">
    <source>
        <dbReference type="ARBA" id="ARBA00008056"/>
    </source>
</evidence>
<dbReference type="InterPro" id="IPR050231">
    <property type="entry name" value="Iron_ascorbate_oxido_reductase"/>
</dbReference>
<dbReference type="EMBL" id="CP042201">
    <property type="protein sequence ID" value="QDS77150.1"/>
    <property type="molecule type" value="Genomic_DNA"/>
</dbReference>
<reference evidence="4 5" key="1">
    <citation type="submission" date="2019-07" db="EMBL/GenBank/DDBJ databases">
        <title>Finished genome of Venturia effusa.</title>
        <authorList>
            <person name="Young C.A."/>
            <person name="Cox M.P."/>
            <person name="Ganley A.R.D."/>
            <person name="David W.J."/>
        </authorList>
    </citation>
    <scope>NUCLEOTIDE SEQUENCE [LARGE SCALE GENOMIC DNA]</scope>
    <source>
        <strain evidence="5">albino</strain>
    </source>
</reference>
<sequence length="305" mass="34164">MAWSDWQHQSPPADLPLAPLYRINYKKLVAGNAAEIERLFAACKDTGFFYLDLENEPILKNVDEQFEIGEEFYKVPGFPKVDSAGNKDWTEFINVKALDIIDGDDDRAMRGPDILNHRKPQLRAFVERGHGILTTTTQLRFTCSTPTWGPDITPISFVAHTDATALTLLFNQTSGLQILPAEAQTDDEWLWVRPLPGHVIVNVGDAMSILSNQQFKSNRHRVVRPWGQEAQLKRFSVLNTLRPDDDATMAGISTDGHCLPRPDGRKPATGLEWSISKFRAVHVGKGLVQDPTRVEVATDGKIFGY</sequence>
<dbReference type="GO" id="GO:0046872">
    <property type="term" value="F:metal ion binding"/>
    <property type="evidence" value="ECO:0007669"/>
    <property type="project" value="UniProtKB-KW"/>
</dbReference>
<dbReference type="Proteomes" id="UP000316270">
    <property type="component" value="Chromosome 17"/>
</dbReference>
<evidence type="ECO:0000313" key="5">
    <source>
        <dbReference type="Proteomes" id="UP000316270"/>
    </source>
</evidence>
<protein>
    <recommendedName>
        <fullName evidence="3">Fe2OG dioxygenase domain-containing protein</fullName>
    </recommendedName>
</protein>
<dbReference type="SUPFAM" id="SSF51197">
    <property type="entry name" value="Clavaminate synthase-like"/>
    <property type="match status" value="1"/>
</dbReference>
<dbReference type="PANTHER" id="PTHR47990">
    <property type="entry name" value="2-OXOGLUTARATE (2OG) AND FE(II)-DEPENDENT OXYGENASE SUPERFAMILY PROTEIN-RELATED"/>
    <property type="match status" value="1"/>
</dbReference>
<proteinExistence type="inferred from homology"/>
<dbReference type="Gene3D" id="2.60.120.330">
    <property type="entry name" value="B-lactam Antibiotic, Isopenicillin N Synthase, Chain"/>
    <property type="match status" value="2"/>
</dbReference>
<evidence type="ECO:0000259" key="3">
    <source>
        <dbReference type="PROSITE" id="PS51471"/>
    </source>
</evidence>